<dbReference type="SUPFAM" id="SSF81606">
    <property type="entry name" value="PP2C-like"/>
    <property type="match status" value="1"/>
</dbReference>
<dbReference type="Gene3D" id="3.60.40.10">
    <property type="entry name" value="PPM-type phosphatase domain"/>
    <property type="match status" value="1"/>
</dbReference>
<dbReference type="PROSITE" id="PS51746">
    <property type="entry name" value="PPM_2"/>
    <property type="match status" value="1"/>
</dbReference>
<protein>
    <recommendedName>
        <fullName evidence="1">PPM-type phosphatase domain-containing protein</fullName>
    </recommendedName>
</protein>
<dbReference type="Proteomes" id="UP001465755">
    <property type="component" value="Unassembled WGS sequence"/>
</dbReference>
<dbReference type="InterPro" id="IPR036457">
    <property type="entry name" value="PPM-type-like_dom_sf"/>
</dbReference>
<dbReference type="SMART" id="SM00331">
    <property type="entry name" value="PP2C_SIG"/>
    <property type="match status" value="1"/>
</dbReference>
<evidence type="ECO:0000313" key="3">
    <source>
        <dbReference type="Proteomes" id="UP001465755"/>
    </source>
</evidence>
<name>A0AAW1NUP7_9CHLO</name>
<reference evidence="2 3" key="1">
    <citation type="journal article" date="2024" name="Nat. Commun.">
        <title>Phylogenomics reveals the evolutionary origins of lichenization in chlorophyte algae.</title>
        <authorList>
            <person name="Puginier C."/>
            <person name="Libourel C."/>
            <person name="Otte J."/>
            <person name="Skaloud P."/>
            <person name="Haon M."/>
            <person name="Grisel S."/>
            <person name="Petersen M."/>
            <person name="Berrin J.G."/>
            <person name="Delaux P.M."/>
            <person name="Dal Grande F."/>
            <person name="Keller J."/>
        </authorList>
    </citation>
    <scope>NUCLEOTIDE SEQUENCE [LARGE SCALE GENOMIC DNA]</scope>
    <source>
        <strain evidence="2 3">SAG 2036</strain>
    </source>
</reference>
<gene>
    <name evidence="2" type="ORF">WJX73_007711</name>
</gene>
<dbReference type="CDD" id="cd00143">
    <property type="entry name" value="PP2Cc"/>
    <property type="match status" value="1"/>
</dbReference>
<accession>A0AAW1NUP7</accession>
<feature type="domain" description="PPM-type phosphatase" evidence="1">
    <location>
        <begin position="1"/>
        <end position="286"/>
    </location>
</feature>
<evidence type="ECO:0000259" key="1">
    <source>
        <dbReference type="PROSITE" id="PS51746"/>
    </source>
</evidence>
<evidence type="ECO:0000313" key="2">
    <source>
        <dbReference type="EMBL" id="KAK9799421.1"/>
    </source>
</evidence>
<dbReference type="Pfam" id="PF00481">
    <property type="entry name" value="PP2C"/>
    <property type="match status" value="1"/>
</dbReference>
<keyword evidence="3" id="KW-1185">Reference proteome</keyword>
<sequence length="330" mass="35025">MEDTHVGVLDLNAHLGKASGVPSPSAFFGVFDGHSGRSAAEFARDRLLALVLQQPDFPTRIPQALRAAYLSADEQLYSAFASGQSSGCTALTAMVIGRQLTVAHAGDSRAVLSKCGKAIQLTHDHKPTASAERDRIYTAGGAVCGPPSEAYLCGGCCTCRASLTSENGAAVEYEESHIGVTRALGDFHLSQLKYRNPDDNRWQGPLIAEPEVHIRELQSEDEFVILACDGLWDVMSSQRAVEITRNSLRQHVSISPQALEAAAQSLVDTALEMHATDNVTALVIGLQSSPPVNRSFRVSKDGSSRTAPMARVLSNNGLGQLAAALASASE</sequence>
<dbReference type="EMBL" id="JALJOQ010000089">
    <property type="protein sequence ID" value="KAK9799421.1"/>
    <property type="molecule type" value="Genomic_DNA"/>
</dbReference>
<dbReference type="InterPro" id="IPR001932">
    <property type="entry name" value="PPM-type_phosphatase-like_dom"/>
</dbReference>
<proteinExistence type="predicted"/>
<dbReference type="GO" id="GO:0004722">
    <property type="term" value="F:protein serine/threonine phosphatase activity"/>
    <property type="evidence" value="ECO:0007669"/>
    <property type="project" value="InterPro"/>
</dbReference>
<comment type="caution">
    <text evidence="2">The sequence shown here is derived from an EMBL/GenBank/DDBJ whole genome shotgun (WGS) entry which is preliminary data.</text>
</comment>
<dbReference type="InterPro" id="IPR015655">
    <property type="entry name" value="PP2C"/>
</dbReference>
<dbReference type="AlphaFoldDB" id="A0AAW1NUP7"/>
<organism evidence="2 3">
    <name type="scientific">Symbiochloris irregularis</name>
    <dbReference type="NCBI Taxonomy" id="706552"/>
    <lineage>
        <taxon>Eukaryota</taxon>
        <taxon>Viridiplantae</taxon>
        <taxon>Chlorophyta</taxon>
        <taxon>core chlorophytes</taxon>
        <taxon>Trebouxiophyceae</taxon>
        <taxon>Trebouxiales</taxon>
        <taxon>Trebouxiaceae</taxon>
        <taxon>Symbiochloris</taxon>
    </lineage>
</organism>
<dbReference type="SMART" id="SM00332">
    <property type="entry name" value="PP2Cc"/>
    <property type="match status" value="1"/>
</dbReference>
<dbReference type="PANTHER" id="PTHR47992">
    <property type="entry name" value="PROTEIN PHOSPHATASE"/>
    <property type="match status" value="1"/>
</dbReference>